<protein>
    <recommendedName>
        <fullName evidence="3">Phytase-like domain-containing protein</fullName>
    </recommendedName>
</protein>
<dbReference type="OrthoDB" id="425936at2759"/>
<feature type="compositionally biased region" description="Polar residues" evidence="1">
    <location>
        <begin position="242"/>
        <end position="251"/>
    </location>
</feature>
<dbReference type="eggNOG" id="ENOG502QPYR">
    <property type="taxonomic scope" value="Eukaryota"/>
</dbReference>
<dbReference type="EMBL" id="KB446556">
    <property type="protein sequence ID" value="EME86283.1"/>
    <property type="molecule type" value="Genomic_DNA"/>
</dbReference>
<dbReference type="AlphaFoldDB" id="M3BAN4"/>
<feature type="chain" id="PRO_5004031290" description="Phytase-like domain-containing protein" evidence="2">
    <location>
        <begin position="19"/>
        <end position="522"/>
    </location>
</feature>
<reference evidence="4 5" key="1">
    <citation type="journal article" date="2012" name="PLoS Pathog.">
        <title>Diverse lifestyles and strategies of plant pathogenesis encoded in the genomes of eighteen Dothideomycetes fungi.</title>
        <authorList>
            <person name="Ohm R.A."/>
            <person name="Feau N."/>
            <person name="Henrissat B."/>
            <person name="Schoch C.L."/>
            <person name="Horwitz B.A."/>
            <person name="Barry K.W."/>
            <person name="Condon B.J."/>
            <person name="Copeland A.C."/>
            <person name="Dhillon B."/>
            <person name="Glaser F."/>
            <person name="Hesse C.N."/>
            <person name="Kosti I."/>
            <person name="LaButti K."/>
            <person name="Lindquist E.A."/>
            <person name="Lucas S."/>
            <person name="Salamov A.A."/>
            <person name="Bradshaw R.E."/>
            <person name="Ciuffetti L."/>
            <person name="Hamelin R.C."/>
            <person name="Kema G.H.J."/>
            <person name="Lawrence C."/>
            <person name="Scott J.A."/>
            <person name="Spatafora J.W."/>
            <person name="Turgeon B.G."/>
            <person name="de Wit P.J.G.M."/>
            <person name="Zhong S."/>
            <person name="Goodwin S.B."/>
            <person name="Grigoriev I.V."/>
        </authorList>
    </citation>
    <scope>NUCLEOTIDE SEQUENCE [LARGE SCALE GENOMIC DNA]</scope>
    <source>
        <strain evidence="4 5">CIRAD86</strain>
    </source>
</reference>
<dbReference type="GeneID" id="19339297"/>
<evidence type="ECO:0000256" key="1">
    <source>
        <dbReference type="SAM" id="MobiDB-lite"/>
    </source>
</evidence>
<dbReference type="Pfam" id="PF13449">
    <property type="entry name" value="Phytase-like"/>
    <property type="match status" value="1"/>
</dbReference>
<organism evidence="4 5">
    <name type="scientific">Pseudocercospora fijiensis (strain CIRAD86)</name>
    <name type="common">Black leaf streak disease fungus</name>
    <name type="synonym">Mycosphaerella fijiensis</name>
    <dbReference type="NCBI Taxonomy" id="383855"/>
    <lineage>
        <taxon>Eukaryota</taxon>
        <taxon>Fungi</taxon>
        <taxon>Dikarya</taxon>
        <taxon>Ascomycota</taxon>
        <taxon>Pezizomycotina</taxon>
        <taxon>Dothideomycetes</taxon>
        <taxon>Dothideomycetidae</taxon>
        <taxon>Mycosphaerellales</taxon>
        <taxon>Mycosphaerellaceae</taxon>
        <taxon>Pseudocercospora</taxon>
    </lineage>
</organism>
<name>M3BAN4_PSEFD</name>
<feature type="region of interest" description="Disordered" evidence="1">
    <location>
        <begin position="242"/>
        <end position="270"/>
    </location>
</feature>
<dbReference type="VEuPathDB" id="FungiDB:MYCFIDRAFT_39509"/>
<gene>
    <name evidence="4" type="ORF">MYCFIDRAFT_39509</name>
</gene>
<keyword evidence="5" id="KW-1185">Reference proteome</keyword>
<dbReference type="RefSeq" id="XP_007922398.1">
    <property type="nucleotide sequence ID" value="XM_007924207.1"/>
</dbReference>
<dbReference type="InterPro" id="IPR027372">
    <property type="entry name" value="Phytase-like_dom"/>
</dbReference>
<dbReference type="HOGENOM" id="CLU_026803_0_0_1"/>
<feature type="domain" description="Phytase-like" evidence="3">
    <location>
        <begin position="87"/>
        <end position="480"/>
    </location>
</feature>
<dbReference type="KEGG" id="pfj:MYCFIDRAFT_39509"/>
<dbReference type="PANTHER" id="PTHR37957:SF1">
    <property type="entry name" value="PHYTASE-LIKE DOMAIN-CONTAINING PROTEIN"/>
    <property type="match status" value="1"/>
</dbReference>
<proteinExistence type="predicted"/>
<sequence>MHFSKSLPAIVPLSLASALPQASPTGSSAAAVSKTTCNGKTYVYRELAGYGFVPSNATDKFGDTIGGHGSAIAIDGASWLKIGNSYTGLLYTLPDRGWNTEGALNFQNRIHKFQLTFTPNENATAANPSPPNLQLKYLDTILLTDPRIQPTSGLDGAITGPYLNYPLIGEVPSANYTGDGFGGAGTGGNRAVIDSEGLVLGPGGTYFVSDEYGDYIYQFLPTGQMIRAIRPPPAFIPIRNGNESFSANSPPRYNPALAPTPGNPTSGRSNNQGLEGLTVNPAGTRLYALTQSALIQDGGTSNPTSRYARLLSYDITGLSTRLVGEYVVPLNRVTSSATSNIARQSEIHYISDTQFLVLARDSGRGRGQGPSNTQSRYRDVDVFDISAATNIAGKSDCQTCSVAPGGVLNPNTTAATYCKWLDFNNNAQLNRYGVHNGGAEDAGLLNEKWESMALVPVNKGANGKAVNDEYYLLSLSDNDFITQDGHLKMGQFNYADSSGYNLDNQALLFKVQLPSASSPLVG</sequence>
<evidence type="ECO:0000313" key="4">
    <source>
        <dbReference type="EMBL" id="EME86283.1"/>
    </source>
</evidence>
<dbReference type="PANTHER" id="PTHR37957">
    <property type="entry name" value="BLR7070 PROTEIN"/>
    <property type="match status" value="1"/>
</dbReference>
<evidence type="ECO:0000259" key="3">
    <source>
        <dbReference type="Pfam" id="PF13449"/>
    </source>
</evidence>
<feature type="signal peptide" evidence="2">
    <location>
        <begin position="1"/>
        <end position="18"/>
    </location>
</feature>
<evidence type="ECO:0000313" key="5">
    <source>
        <dbReference type="Proteomes" id="UP000016932"/>
    </source>
</evidence>
<dbReference type="Proteomes" id="UP000016932">
    <property type="component" value="Unassembled WGS sequence"/>
</dbReference>
<evidence type="ECO:0000256" key="2">
    <source>
        <dbReference type="SAM" id="SignalP"/>
    </source>
</evidence>
<keyword evidence="2" id="KW-0732">Signal</keyword>
<accession>M3BAN4</accession>